<dbReference type="InterPro" id="IPR024789">
    <property type="entry name" value="APC4"/>
</dbReference>
<dbReference type="EMBL" id="UYWX01002378">
    <property type="protein sequence ID" value="VDM22555.1"/>
    <property type="molecule type" value="Genomic_DNA"/>
</dbReference>
<evidence type="ECO:0000313" key="8">
    <source>
        <dbReference type="EMBL" id="VDM22555.1"/>
    </source>
</evidence>
<dbReference type="Gene3D" id="2.130.10.10">
    <property type="entry name" value="YVTN repeat-like/Quinoprotein amine dehydrogenase"/>
    <property type="match status" value="1"/>
</dbReference>
<reference evidence="8 9" key="2">
    <citation type="submission" date="2018-11" db="EMBL/GenBank/DDBJ databases">
        <authorList>
            <consortium name="Pathogen Informatics"/>
        </authorList>
    </citation>
    <scope>NUCLEOTIDE SEQUENCE [LARGE SCALE GENOMIC DNA]</scope>
</reference>
<dbReference type="OrthoDB" id="2110451at2759"/>
<dbReference type="GO" id="GO:0070979">
    <property type="term" value="P:protein K11-linked ubiquitination"/>
    <property type="evidence" value="ECO:0007669"/>
    <property type="project" value="TreeGrafter"/>
</dbReference>
<dbReference type="AlphaFoldDB" id="A0A0R3WRM6"/>
<protein>
    <recommendedName>
        <fullName evidence="1">Anaphase-promoting complex subunit 4</fullName>
    </recommendedName>
</protein>
<evidence type="ECO:0000259" key="7">
    <source>
        <dbReference type="Pfam" id="PF12896"/>
    </source>
</evidence>
<evidence type="ECO:0000256" key="4">
    <source>
        <dbReference type="ARBA" id="ARBA00022786"/>
    </source>
</evidence>
<evidence type="ECO:0000313" key="10">
    <source>
        <dbReference type="WBParaSite" id="TTAC_0000341601-mRNA-1"/>
    </source>
</evidence>
<sequence length="328" mass="37585">MPSEYTATLYEEKPIAKGKVSIASWSPKMDIIAIGYKMGINWEVHSPDSGGVTYLAWRPDGKVLSVAYECGRLQFLNLLDGTVLHSMEFGTAVIRYLIWVSCEHNVTTKQTIFPPFESLSVFTDDLFSNRQEVSQLSKPWLDPDSKPSVLVAHFEDNTVRFYGCGFYELASLKLPINSRFYDCFMAQDFASFGYFNVTPQGLLTFNKISSRALGECCLPMRNISFHIASLLHCKQLLMWSLKQLRSAWENTLLELDTKLTTYSRERLRSSSTWSLRNELLEIILFGYVSPQLREFFQRDWTPVAIRRAGIAMFKAYGSMKAITFQQLQ</sequence>
<dbReference type="InterPro" id="IPR024977">
    <property type="entry name" value="Apc4-like_WD40_dom"/>
</dbReference>
<dbReference type="SUPFAM" id="SSF50978">
    <property type="entry name" value="WD40 repeat-like"/>
    <property type="match status" value="1"/>
</dbReference>
<keyword evidence="4" id="KW-0833">Ubl conjugation pathway</keyword>
<dbReference type="InterPro" id="IPR036322">
    <property type="entry name" value="WD40_repeat_dom_sf"/>
</dbReference>
<dbReference type="WBParaSite" id="TTAC_0000341601-mRNA-1">
    <property type="protein sequence ID" value="TTAC_0000341601-mRNA-1"/>
    <property type="gene ID" value="TTAC_0000341601"/>
</dbReference>
<dbReference type="GO" id="GO:0034399">
    <property type="term" value="C:nuclear periphery"/>
    <property type="evidence" value="ECO:0007669"/>
    <property type="project" value="TreeGrafter"/>
</dbReference>
<dbReference type="GO" id="GO:0005680">
    <property type="term" value="C:anaphase-promoting complex"/>
    <property type="evidence" value="ECO:0007669"/>
    <property type="project" value="InterPro"/>
</dbReference>
<accession>A0A0R3WRM6</accession>
<dbReference type="Pfam" id="PF12896">
    <property type="entry name" value="ANAPC4"/>
    <property type="match status" value="1"/>
</dbReference>
<dbReference type="GO" id="GO:0051301">
    <property type="term" value="P:cell division"/>
    <property type="evidence" value="ECO:0007669"/>
    <property type="project" value="UniProtKB-KW"/>
</dbReference>
<reference evidence="10" key="1">
    <citation type="submission" date="2017-02" db="UniProtKB">
        <authorList>
            <consortium name="WormBaseParasite"/>
        </authorList>
    </citation>
    <scope>IDENTIFICATION</scope>
</reference>
<dbReference type="PANTHER" id="PTHR13260:SF0">
    <property type="entry name" value="ANAPHASE-PROMOTING COMPLEX SUBUNIT 4"/>
    <property type="match status" value="1"/>
</dbReference>
<feature type="domain" description="Anaphase-promoting complex subunit 4 long" evidence="7">
    <location>
        <begin position="214"/>
        <end position="328"/>
    </location>
</feature>
<evidence type="ECO:0000313" key="9">
    <source>
        <dbReference type="Proteomes" id="UP000274429"/>
    </source>
</evidence>
<dbReference type="InterPro" id="IPR015943">
    <property type="entry name" value="WD40/YVTN_repeat-like_dom_sf"/>
</dbReference>
<dbReference type="Proteomes" id="UP000274429">
    <property type="component" value="Unassembled WGS sequence"/>
</dbReference>
<name>A0A0R3WRM6_HYDTA</name>
<dbReference type="InterPro" id="IPR024790">
    <property type="entry name" value="APC4_long_dom"/>
</dbReference>
<organism evidence="10">
    <name type="scientific">Hydatigena taeniaeformis</name>
    <name type="common">Feline tapeworm</name>
    <name type="synonym">Taenia taeniaeformis</name>
    <dbReference type="NCBI Taxonomy" id="6205"/>
    <lineage>
        <taxon>Eukaryota</taxon>
        <taxon>Metazoa</taxon>
        <taxon>Spiralia</taxon>
        <taxon>Lophotrochozoa</taxon>
        <taxon>Platyhelminthes</taxon>
        <taxon>Cestoda</taxon>
        <taxon>Eucestoda</taxon>
        <taxon>Cyclophyllidea</taxon>
        <taxon>Taeniidae</taxon>
        <taxon>Hydatigera</taxon>
    </lineage>
</organism>
<keyword evidence="3" id="KW-0498">Mitosis</keyword>
<evidence type="ECO:0000259" key="6">
    <source>
        <dbReference type="Pfam" id="PF12894"/>
    </source>
</evidence>
<evidence type="ECO:0000256" key="1">
    <source>
        <dbReference type="ARBA" id="ARBA00016067"/>
    </source>
</evidence>
<evidence type="ECO:0000256" key="2">
    <source>
        <dbReference type="ARBA" id="ARBA00022618"/>
    </source>
</evidence>
<evidence type="ECO:0000256" key="5">
    <source>
        <dbReference type="ARBA" id="ARBA00023306"/>
    </source>
</evidence>
<dbReference type="PANTHER" id="PTHR13260">
    <property type="entry name" value="ANAPHASE PROMOTING COMPLEX SUBUNIT 4 APC4"/>
    <property type="match status" value="1"/>
</dbReference>
<dbReference type="Pfam" id="PF12894">
    <property type="entry name" value="ANAPC4_WD40"/>
    <property type="match status" value="1"/>
</dbReference>
<keyword evidence="5" id="KW-0131">Cell cycle</keyword>
<dbReference type="GO" id="GO:0031145">
    <property type="term" value="P:anaphase-promoting complex-dependent catabolic process"/>
    <property type="evidence" value="ECO:0007669"/>
    <property type="project" value="InterPro"/>
</dbReference>
<feature type="domain" description="Anaphase-promoting complex subunit 4-like WD40" evidence="6">
    <location>
        <begin position="24"/>
        <end position="100"/>
    </location>
</feature>
<proteinExistence type="predicted"/>
<dbReference type="STRING" id="6205.A0A0R3WRM6"/>
<keyword evidence="2" id="KW-0132">Cell division</keyword>
<evidence type="ECO:0000256" key="3">
    <source>
        <dbReference type="ARBA" id="ARBA00022776"/>
    </source>
</evidence>
<keyword evidence="9" id="KW-1185">Reference proteome</keyword>
<gene>
    <name evidence="8" type="ORF">TTAC_LOCUS3401</name>
</gene>